<dbReference type="AlphaFoldDB" id="A0A3Q2CMH1"/>
<dbReference type="SUPFAM" id="SSF52540">
    <property type="entry name" value="P-loop containing nucleoside triphosphate hydrolases"/>
    <property type="match status" value="2"/>
</dbReference>
<dbReference type="InterPro" id="IPR027417">
    <property type="entry name" value="P-loop_NTPase"/>
</dbReference>
<reference evidence="4" key="1">
    <citation type="submission" date="2025-08" db="UniProtKB">
        <authorList>
            <consortium name="Ensembl"/>
        </authorList>
    </citation>
    <scope>IDENTIFICATION</scope>
</reference>
<dbReference type="GeneID" id="107093940"/>
<proteinExistence type="inferred from homology"/>
<dbReference type="PANTHER" id="PTHR32046:SF11">
    <property type="entry name" value="IMMUNE-ASSOCIATED NUCLEOTIDE-BINDING PROTEIN 10-LIKE"/>
    <property type="match status" value="1"/>
</dbReference>
<feature type="domain" description="Septin-type G" evidence="3">
    <location>
        <begin position="55"/>
        <end position="135"/>
    </location>
</feature>
<evidence type="ECO:0000259" key="3">
    <source>
        <dbReference type="Pfam" id="PF00735"/>
    </source>
</evidence>
<dbReference type="PROSITE" id="PS00675">
    <property type="entry name" value="SIGMA54_INTERACT_1"/>
    <property type="match status" value="1"/>
</dbReference>
<keyword evidence="2" id="KW-0175">Coiled coil</keyword>
<organism evidence="4 5">
    <name type="scientific">Cyprinodon variegatus</name>
    <name type="common">Sheepshead minnow</name>
    <dbReference type="NCBI Taxonomy" id="28743"/>
    <lineage>
        <taxon>Eukaryota</taxon>
        <taxon>Metazoa</taxon>
        <taxon>Chordata</taxon>
        <taxon>Craniata</taxon>
        <taxon>Vertebrata</taxon>
        <taxon>Euteleostomi</taxon>
        <taxon>Actinopterygii</taxon>
        <taxon>Neopterygii</taxon>
        <taxon>Teleostei</taxon>
        <taxon>Neoteleostei</taxon>
        <taxon>Acanthomorphata</taxon>
        <taxon>Ovalentaria</taxon>
        <taxon>Atherinomorphae</taxon>
        <taxon>Cyprinodontiformes</taxon>
        <taxon>Cyprinodontidae</taxon>
        <taxon>Cyprinodon</taxon>
    </lineage>
</organism>
<sequence length="531" mass="60527">MHRRYISSQFKNIISKSLLIEPGPPAVYQLQTKNEDFGPLTKMTLGKKNLNKANRTVLLVGETGAGKSTIINSLVNHAMGVNYEDELWFQIVKDERRDQTESQTSDVVVYEIFGFEDQTLPFSLTIIDTPGFGDTRGIEKDIIVSQRLFDLFRSDEGINEIHAVGLVVKSTDNRVNDRLSYVFNSVMSLFGKNLEKSIVALITHSDGRAPKNVLQALEATHIKCAKNERNQPICFLFDNSQAEDRSEDEDFLKAADEISKKGMKAFTDFLERKSPQRLISTMDVLSERISLTSCIQNLQERILLSEQKERELKQTLDALKKQEDEMNKSHVVTVDVDVVYKEKEPLASKGFFRRNLFEKAMVCTICEENCHYPGCTLSRNPQRCEVIRNGHCTVCSGKCPASAHVKERWRYVTKTKKVKKTIEVQKKMLGEKVDPTTRDATLNRFYKQIDELKAEKVRLVLESYQHVMKLEDIALKADSVSTFVHMDFLIEKLKETGDTKKAGILEEIRSRMDAGTKLALDYMWAKTIGAE</sequence>
<dbReference type="CDD" id="cd00882">
    <property type="entry name" value="Ras_like_GTPase"/>
    <property type="match status" value="1"/>
</dbReference>
<name>A0A3Q2CMH1_CYPVA</name>
<dbReference type="OMA" id="KAMVCTI"/>
<dbReference type="KEGG" id="cvg:107093940"/>
<evidence type="ECO:0000313" key="5">
    <source>
        <dbReference type="Proteomes" id="UP000265020"/>
    </source>
</evidence>
<dbReference type="OrthoDB" id="8954335at2759"/>
<evidence type="ECO:0000256" key="1">
    <source>
        <dbReference type="RuleBase" id="RU004560"/>
    </source>
</evidence>
<dbReference type="Proteomes" id="UP000265020">
    <property type="component" value="Unassembled WGS sequence"/>
</dbReference>
<dbReference type="Gene3D" id="3.40.50.300">
    <property type="entry name" value="P-loop containing nucleotide triphosphate hydrolases"/>
    <property type="match status" value="1"/>
</dbReference>
<comment type="similarity">
    <text evidence="1">Belongs to the TRAFAC class TrmE-Era-EngA-EngB-Septin-like GTPase superfamily. Septin GTPase family.</text>
</comment>
<keyword evidence="5" id="KW-1185">Reference proteome</keyword>
<keyword evidence="1" id="KW-0342">GTP-binding</keyword>
<dbReference type="RefSeq" id="XP_015244785.1">
    <property type="nucleotide sequence ID" value="XM_015389299.1"/>
</dbReference>
<dbReference type="InterPro" id="IPR030379">
    <property type="entry name" value="G_SEPTIN_dom"/>
</dbReference>
<evidence type="ECO:0000313" key="4">
    <source>
        <dbReference type="Ensembl" id="ENSCVAP00000006564.1"/>
    </source>
</evidence>
<dbReference type="Pfam" id="PF00735">
    <property type="entry name" value="Septin"/>
    <property type="match status" value="1"/>
</dbReference>
<dbReference type="GO" id="GO:0005525">
    <property type="term" value="F:GTP binding"/>
    <property type="evidence" value="ECO:0007669"/>
    <property type="project" value="UniProtKB-KW"/>
</dbReference>
<keyword evidence="1" id="KW-0547">Nucleotide-binding</keyword>
<feature type="coiled-coil region" evidence="2">
    <location>
        <begin position="295"/>
        <end position="329"/>
    </location>
</feature>
<dbReference type="GeneTree" id="ENSGT00500000044904"/>
<protein>
    <submittedName>
        <fullName evidence="4">Septin-2-like</fullName>
    </submittedName>
</protein>
<evidence type="ECO:0000256" key="2">
    <source>
        <dbReference type="SAM" id="Coils"/>
    </source>
</evidence>
<dbReference type="InterPro" id="IPR025662">
    <property type="entry name" value="Sigma_54_int_dom_ATP-bd_1"/>
</dbReference>
<accession>A0A3Q2CMH1</accession>
<dbReference type="Ensembl" id="ENSCVAT00000004781.1">
    <property type="protein sequence ID" value="ENSCVAP00000006564.1"/>
    <property type="gene ID" value="ENSCVAG00000008127.1"/>
</dbReference>
<dbReference type="PANTHER" id="PTHR32046">
    <property type="entry name" value="G DOMAIN-CONTAINING PROTEIN"/>
    <property type="match status" value="1"/>
</dbReference>
<reference evidence="4" key="2">
    <citation type="submission" date="2025-09" db="UniProtKB">
        <authorList>
            <consortium name="Ensembl"/>
        </authorList>
    </citation>
    <scope>IDENTIFICATION</scope>
</reference>